<protein>
    <submittedName>
        <fullName evidence="1">Uncharacterized protein</fullName>
    </submittedName>
</protein>
<reference evidence="1 2" key="1">
    <citation type="submission" date="2024-08" db="EMBL/GenBank/DDBJ databases">
        <title>Gnathostoma spinigerum genome.</title>
        <authorList>
            <person name="Gonzalez-Bertolin B."/>
            <person name="Monzon S."/>
            <person name="Zaballos A."/>
            <person name="Jimenez P."/>
            <person name="Dekumyoy P."/>
            <person name="Varona S."/>
            <person name="Cuesta I."/>
            <person name="Sumanam S."/>
            <person name="Adisakwattana P."/>
            <person name="Gasser R.B."/>
            <person name="Hernandez-Gonzalez A."/>
            <person name="Young N.D."/>
            <person name="Perteguer M.J."/>
        </authorList>
    </citation>
    <scope>NUCLEOTIDE SEQUENCE [LARGE SCALE GENOMIC DNA]</scope>
    <source>
        <strain evidence="1">AL3</strain>
        <tissue evidence="1">Liver</tissue>
    </source>
</reference>
<proteinExistence type="predicted"/>
<keyword evidence="2" id="KW-1185">Reference proteome</keyword>
<dbReference type="AlphaFoldDB" id="A0ABD6EL34"/>
<sequence>MNIPTTSEKVVNCNAPNLKFLCVRAVCIALFQTNIRWRQSAEVARNLTQWLREANFPKNITQQLQIGLAETFREVQRWGEKHVQLFPDQNTRSRGSRIPRVHRGEHLRLFYGCISWRPCSFEINDYKTARRIIFEECSNWSQMQFQFACAYAMFDLLKDDGMFDKVRFRAFKKQLSGHCLYDFWLEILTDSATWDRIFRSDALAPKQRVSLVFQYSIVHGYFELMKFIWDRVTEPQREYIGMLQWRRLCFKAQHGPMLRFLCSELCRINSSGLAHITWNTFYHALYTSIQEEFHDEELRNENLRKIEFLLDNCCPILRKLLLSMENFKAVTEAFTYKQTNTFSLFLDYLNGEQLKSAREFVDRIYDRKKNDIVRGFRQMVVRRQNTIE</sequence>
<dbReference type="Proteomes" id="UP001608902">
    <property type="component" value="Unassembled WGS sequence"/>
</dbReference>
<name>A0ABD6EL34_9BILA</name>
<organism evidence="1 2">
    <name type="scientific">Gnathostoma spinigerum</name>
    <dbReference type="NCBI Taxonomy" id="75299"/>
    <lineage>
        <taxon>Eukaryota</taxon>
        <taxon>Metazoa</taxon>
        <taxon>Ecdysozoa</taxon>
        <taxon>Nematoda</taxon>
        <taxon>Chromadorea</taxon>
        <taxon>Rhabditida</taxon>
        <taxon>Spirurina</taxon>
        <taxon>Gnathostomatomorpha</taxon>
        <taxon>Gnathostomatoidea</taxon>
        <taxon>Gnathostomatidae</taxon>
        <taxon>Gnathostoma</taxon>
    </lineage>
</organism>
<gene>
    <name evidence="1" type="ORF">AB6A40_004126</name>
</gene>
<evidence type="ECO:0000313" key="2">
    <source>
        <dbReference type="Proteomes" id="UP001608902"/>
    </source>
</evidence>
<evidence type="ECO:0000313" key="1">
    <source>
        <dbReference type="EMBL" id="MFH4977417.1"/>
    </source>
</evidence>
<dbReference type="EMBL" id="JBGFUD010002288">
    <property type="protein sequence ID" value="MFH4977417.1"/>
    <property type="molecule type" value="Genomic_DNA"/>
</dbReference>
<accession>A0ABD6EL34</accession>
<comment type="caution">
    <text evidence="1">The sequence shown here is derived from an EMBL/GenBank/DDBJ whole genome shotgun (WGS) entry which is preliminary data.</text>
</comment>